<keyword evidence="2 7" id="KW-0929">Antimicrobial</keyword>
<evidence type="ECO:0000313" key="8">
    <source>
        <dbReference type="EMBL" id="KEO92646.1"/>
    </source>
</evidence>
<dbReference type="EC" id="3.2.1.17" evidence="7"/>
<dbReference type="InterPro" id="IPR023347">
    <property type="entry name" value="Lysozyme_dom_sf"/>
</dbReference>
<evidence type="ECO:0000256" key="2">
    <source>
        <dbReference type="ARBA" id="ARBA00022529"/>
    </source>
</evidence>
<dbReference type="InterPro" id="IPR051018">
    <property type="entry name" value="Bacteriophage_GH24"/>
</dbReference>
<evidence type="ECO:0000256" key="4">
    <source>
        <dbReference type="ARBA" id="ARBA00022801"/>
    </source>
</evidence>
<dbReference type="PATRIC" id="fig|39960.10.peg.1283"/>
<evidence type="ECO:0000313" key="9">
    <source>
        <dbReference type="Proteomes" id="UP000027866"/>
    </source>
</evidence>
<dbReference type="InterPro" id="IPR033907">
    <property type="entry name" value="Endolysin_autolysin"/>
</dbReference>
<sequence length="245" mass="26684">MPTPPAAQRPAALRRRRFLGSLRERWSRRRGRAKRLRLSRRKGAAALLSVSAVALAGASDLAIQPGQATPDIEQAAVFDPAIRRDAAKLSASEAMVEALVEEEGVRYRVYRDVAGFPTVGVGHLVLPQDNLRVGQRIGHVRAMELLDADLAKAEDGVRELLDGLPVNQHEFDALVDLVFNVGIGNVSPEESPRLNAAIRAGDYAGIADELDYTAAAGRVARGLIHRSQRRTRIFLEADYGDPRTA</sequence>
<evidence type="ECO:0000256" key="7">
    <source>
        <dbReference type="RuleBase" id="RU003788"/>
    </source>
</evidence>
<dbReference type="PANTHER" id="PTHR38107">
    <property type="match status" value="1"/>
</dbReference>
<dbReference type="AlphaFoldDB" id="A0A074MCX7"/>
<keyword evidence="4 7" id="KW-0378">Hydrolase</keyword>
<dbReference type="InterPro" id="IPR034690">
    <property type="entry name" value="Endolysin_T4_type"/>
</dbReference>
<dbReference type="GO" id="GO:0042742">
    <property type="term" value="P:defense response to bacterium"/>
    <property type="evidence" value="ECO:0007669"/>
    <property type="project" value="UniProtKB-KW"/>
</dbReference>
<dbReference type="Gene3D" id="1.10.530.40">
    <property type="match status" value="1"/>
</dbReference>
<gene>
    <name evidence="8" type="ORF">EH32_15425</name>
</gene>
<keyword evidence="3 7" id="KW-0081">Bacteriolytic enzyme</keyword>
<dbReference type="Pfam" id="PF00959">
    <property type="entry name" value="Phage_lysozyme"/>
    <property type="match status" value="1"/>
</dbReference>
<dbReference type="InterPro" id="IPR023346">
    <property type="entry name" value="Lysozyme-like_dom_sf"/>
</dbReference>
<comment type="caution">
    <text evidence="8">The sequence shown here is derived from an EMBL/GenBank/DDBJ whole genome shotgun (WGS) entry which is preliminary data.</text>
</comment>
<dbReference type="GO" id="GO:0031640">
    <property type="term" value="P:killing of cells of another organism"/>
    <property type="evidence" value="ECO:0007669"/>
    <property type="project" value="UniProtKB-KW"/>
</dbReference>
<dbReference type="GO" id="GO:0016998">
    <property type="term" value="P:cell wall macromolecule catabolic process"/>
    <property type="evidence" value="ECO:0007669"/>
    <property type="project" value="InterPro"/>
</dbReference>
<dbReference type="RefSeq" id="WP_034904958.1">
    <property type="nucleotide sequence ID" value="NZ_CP017057.1"/>
</dbReference>
<dbReference type="EMBL" id="JMIX01000009">
    <property type="protein sequence ID" value="KEO92646.1"/>
    <property type="molecule type" value="Genomic_DNA"/>
</dbReference>
<protein>
    <recommendedName>
        <fullName evidence="7">Lysozyme</fullName>
        <ecNumber evidence="7">3.2.1.17</ecNumber>
    </recommendedName>
</protein>
<keyword evidence="9" id="KW-1185">Reference proteome</keyword>
<dbReference type="GO" id="GO:0003796">
    <property type="term" value="F:lysozyme activity"/>
    <property type="evidence" value="ECO:0007669"/>
    <property type="project" value="UniProtKB-EC"/>
</dbReference>
<comment type="similarity">
    <text evidence="7">Belongs to the glycosyl hydrolase 24 family.</text>
</comment>
<accession>A0A074MCX7</accession>
<evidence type="ECO:0000256" key="3">
    <source>
        <dbReference type="ARBA" id="ARBA00022638"/>
    </source>
</evidence>
<dbReference type="SUPFAM" id="SSF53955">
    <property type="entry name" value="Lysozyme-like"/>
    <property type="match status" value="1"/>
</dbReference>
<dbReference type="KEGG" id="elq:Ga0102493_112191"/>
<dbReference type="InterPro" id="IPR002196">
    <property type="entry name" value="Glyco_hydro_24"/>
</dbReference>
<evidence type="ECO:0000256" key="1">
    <source>
        <dbReference type="ARBA" id="ARBA00000632"/>
    </source>
</evidence>
<organism evidence="8 9">
    <name type="scientific">Erythrobacter litoralis</name>
    <dbReference type="NCBI Taxonomy" id="39960"/>
    <lineage>
        <taxon>Bacteria</taxon>
        <taxon>Pseudomonadati</taxon>
        <taxon>Pseudomonadota</taxon>
        <taxon>Alphaproteobacteria</taxon>
        <taxon>Sphingomonadales</taxon>
        <taxon>Erythrobacteraceae</taxon>
        <taxon>Erythrobacter/Porphyrobacter group</taxon>
        <taxon>Erythrobacter</taxon>
    </lineage>
</organism>
<evidence type="ECO:0000256" key="6">
    <source>
        <dbReference type="ARBA" id="ARBA00023295"/>
    </source>
</evidence>
<proteinExistence type="inferred from homology"/>
<dbReference type="PANTHER" id="PTHR38107:SF3">
    <property type="entry name" value="LYSOZYME RRRD-RELATED"/>
    <property type="match status" value="1"/>
</dbReference>
<evidence type="ECO:0000256" key="5">
    <source>
        <dbReference type="ARBA" id="ARBA00023200"/>
    </source>
</evidence>
<dbReference type="HAMAP" id="MF_04110">
    <property type="entry name" value="ENDOLYSIN_T4"/>
    <property type="match status" value="1"/>
</dbReference>
<reference evidence="8 9" key="1">
    <citation type="submission" date="2014-04" db="EMBL/GenBank/DDBJ databases">
        <title>A comprehensive comparison of genomes of Erythrobacter spp. Strains.</title>
        <authorList>
            <person name="Zheng Q."/>
        </authorList>
    </citation>
    <scope>NUCLEOTIDE SEQUENCE [LARGE SCALE GENOMIC DNA]</scope>
    <source>
        <strain evidence="8 9">DSM 8509</strain>
    </source>
</reference>
<comment type="catalytic activity">
    <reaction evidence="1 7">
        <text>Hydrolysis of (1-&gt;4)-beta-linkages between N-acetylmuramic acid and N-acetyl-D-glucosamine residues in a peptidoglycan and between N-acetyl-D-glucosamine residues in chitodextrins.</text>
        <dbReference type="EC" id="3.2.1.17"/>
    </reaction>
</comment>
<keyword evidence="5" id="KW-1035">Host cytoplasm</keyword>
<keyword evidence="6 7" id="KW-0326">Glycosidase</keyword>
<dbReference type="Proteomes" id="UP000027866">
    <property type="component" value="Unassembled WGS sequence"/>
</dbReference>
<name>A0A074MCX7_9SPHN</name>
<dbReference type="CDD" id="cd00737">
    <property type="entry name" value="lyz_endolysin_autolysin"/>
    <property type="match status" value="1"/>
</dbReference>
<dbReference type="GO" id="GO:0009253">
    <property type="term" value="P:peptidoglycan catabolic process"/>
    <property type="evidence" value="ECO:0007669"/>
    <property type="project" value="InterPro"/>
</dbReference>